<evidence type="ECO:0000256" key="5">
    <source>
        <dbReference type="ARBA" id="ARBA00022630"/>
    </source>
</evidence>
<evidence type="ECO:0000256" key="14">
    <source>
        <dbReference type="ARBA" id="ARBA00023136"/>
    </source>
</evidence>
<dbReference type="NCBIfam" id="TIGR01938">
    <property type="entry name" value="nqrC"/>
    <property type="match status" value="1"/>
</dbReference>
<dbReference type="EMBL" id="QSCO01000023">
    <property type="protein sequence ID" value="RGY04602.1"/>
    <property type="molecule type" value="Genomic_DNA"/>
</dbReference>
<keyword evidence="3" id="KW-0997">Cell inner membrane</keyword>
<dbReference type="GO" id="GO:0016655">
    <property type="term" value="F:oxidoreductase activity, acting on NAD(P)H, quinone or similar compound as acceptor"/>
    <property type="evidence" value="ECO:0007669"/>
    <property type="project" value="UniProtKB-UniRule"/>
</dbReference>
<comment type="cofactor">
    <cofactor evidence="16 17">
        <name>FMN</name>
        <dbReference type="ChEBI" id="CHEBI:58210"/>
    </cofactor>
</comment>
<dbReference type="HAMAP" id="MF_00427">
    <property type="entry name" value="NqrC"/>
    <property type="match status" value="1"/>
</dbReference>
<dbReference type="GO" id="GO:0010181">
    <property type="term" value="F:FMN binding"/>
    <property type="evidence" value="ECO:0007669"/>
    <property type="project" value="UniProtKB-UniRule"/>
</dbReference>
<reference evidence="20" key="3">
    <citation type="submission" date="2023-01" db="EMBL/GenBank/DDBJ databases">
        <title>Human gut microbiome strain richness.</title>
        <authorList>
            <person name="Chen-Liaw A."/>
        </authorList>
    </citation>
    <scope>NUCLEOTIDE SEQUENCE</scope>
    <source>
        <strain evidence="20">RTP21484st1_B7_RTP21484_190118</strain>
    </source>
</reference>
<evidence type="ECO:0000256" key="6">
    <source>
        <dbReference type="ARBA" id="ARBA00022643"/>
    </source>
</evidence>
<dbReference type="Proteomes" id="UP000283426">
    <property type="component" value="Unassembled WGS sequence"/>
</dbReference>
<accession>A0A3D4ZAR4</accession>
<feature type="transmembrane region" description="Helical" evidence="16">
    <location>
        <begin position="12"/>
        <end position="31"/>
    </location>
</feature>
<gene>
    <name evidence="16 22" type="primary">nqrC</name>
    <name evidence="21" type="ORF">DWW24_06805</name>
    <name evidence="22" type="ORF">DXA53_15090</name>
    <name evidence="19" type="ORF">L0P03_20360</name>
    <name evidence="20" type="ORF">PN645_11775</name>
</gene>
<dbReference type="EC" id="7.2.1.1" evidence="16 17"/>
<keyword evidence="4 16" id="KW-0597">Phosphoprotein</keyword>
<keyword evidence="14 16" id="KW-0472">Membrane</keyword>
<evidence type="ECO:0000256" key="15">
    <source>
        <dbReference type="ARBA" id="ARBA00023201"/>
    </source>
</evidence>
<keyword evidence="15 16" id="KW-0739">Sodium transport</keyword>
<dbReference type="Proteomes" id="UP001199750">
    <property type="component" value="Unassembled WGS sequence"/>
</dbReference>
<reference evidence="23 24" key="1">
    <citation type="submission" date="2018-08" db="EMBL/GenBank/DDBJ databases">
        <title>A genome reference for cultivated species of the human gut microbiota.</title>
        <authorList>
            <person name="Zou Y."/>
            <person name="Xue W."/>
            <person name="Luo G."/>
        </authorList>
    </citation>
    <scope>NUCLEOTIDE SEQUENCE [LARGE SCALE GENOMIC DNA]</scope>
    <source>
        <strain evidence="21 23">AF14-6AC</strain>
        <strain evidence="22 24">OF03-11</strain>
    </source>
</reference>
<dbReference type="GeneID" id="61274838"/>
<keyword evidence="2 16" id="KW-1003">Cell membrane</keyword>
<evidence type="ECO:0000256" key="17">
    <source>
        <dbReference type="PIRNR" id="PIRNR009437"/>
    </source>
</evidence>
<evidence type="ECO:0000256" key="13">
    <source>
        <dbReference type="ARBA" id="ARBA00023075"/>
    </source>
</evidence>
<dbReference type="GO" id="GO:0005886">
    <property type="term" value="C:plasma membrane"/>
    <property type="evidence" value="ECO:0007669"/>
    <property type="project" value="UniProtKB-SubCell"/>
</dbReference>
<dbReference type="InterPro" id="IPR010204">
    <property type="entry name" value="NqrC"/>
</dbReference>
<keyword evidence="7 16" id="KW-0812">Transmembrane</keyword>
<feature type="domain" description="FMN-binding" evidence="18">
    <location>
        <begin position="124"/>
        <end position="221"/>
    </location>
</feature>
<evidence type="ECO:0000256" key="11">
    <source>
        <dbReference type="ARBA" id="ARBA00023053"/>
    </source>
</evidence>
<dbReference type="EMBL" id="JAQMRD010000014">
    <property type="protein sequence ID" value="MDB9223683.1"/>
    <property type="molecule type" value="Genomic_DNA"/>
</dbReference>
<evidence type="ECO:0000256" key="8">
    <source>
        <dbReference type="ARBA" id="ARBA00022967"/>
    </source>
</evidence>
<evidence type="ECO:0000313" key="23">
    <source>
        <dbReference type="Proteomes" id="UP000283426"/>
    </source>
</evidence>
<keyword evidence="13 16" id="KW-0830">Ubiquinone</keyword>
<dbReference type="OMA" id="EVDNPRW"/>
<dbReference type="Proteomes" id="UP001212263">
    <property type="component" value="Unassembled WGS sequence"/>
</dbReference>
<evidence type="ECO:0000256" key="16">
    <source>
        <dbReference type="HAMAP-Rule" id="MF_00427"/>
    </source>
</evidence>
<evidence type="ECO:0000256" key="9">
    <source>
        <dbReference type="ARBA" id="ARBA00022989"/>
    </source>
</evidence>
<dbReference type="SMART" id="SM00900">
    <property type="entry name" value="FMN_bind"/>
    <property type="match status" value="1"/>
</dbReference>
<dbReference type="AlphaFoldDB" id="A0A3D4ZAR4"/>
<evidence type="ECO:0000313" key="21">
    <source>
        <dbReference type="EMBL" id="RGV28033.1"/>
    </source>
</evidence>
<proteinExistence type="inferred from homology"/>
<evidence type="ECO:0000256" key="10">
    <source>
        <dbReference type="ARBA" id="ARBA00023027"/>
    </source>
</evidence>
<evidence type="ECO:0000256" key="7">
    <source>
        <dbReference type="ARBA" id="ARBA00022692"/>
    </source>
</evidence>
<dbReference type="RefSeq" id="WP_013611837.1">
    <property type="nucleotide sequence ID" value="NZ_JABWDG010000003.1"/>
</dbReference>
<dbReference type="PANTHER" id="PTHR37838:SF1">
    <property type="entry name" value="NA(+)-TRANSLOCATING NADH-QUINONE REDUCTASE SUBUNIT C"/>
    <property type="match status" value="1"/>
</dbReference>
<keyword evidence="11 16" id="KW-0915">Sodium</keyword>
<keyword evidence="1 16" id="KW-0813">Transport</keyword>
<evidence type="ECO:0000256" key="12">
    <source>
        <dbReference type="ARBA" id="ARBA00023065"/>
    </source>
</evidence>
<evidence type="ECO:0000313" key="22">
    <source>
        <dbReference type="EMBL" id="RGY04602.1"/>
    </source>
</evidence>
<dbReference type="EMBL" id="JAKNDN010000061">
    <property type="protein sequence ID" value="MCG4962175.1"/>
    <property type="molecule type" value="Genomic_DNA"/>
</dbReference>
<reference evidence="19" key="2">
    <citation type="submission" date="2022-01" db="EMBL/GenBank/DDBJ databases">
        <title>Collection of gut derived symbiotic bacterial strains cultured from healthy donors.</title>
        <authorList>
            <person name="Lin H."/>
            <person name="Kohout C."/>
            <person name="Waligurski E."/>
            <person name="Pamer E.G."/>
        </authorList>
    </citation>
    <scope>NUCLEOTIDE SEQUENCE</scope>
    <source>
        <strain evidence="19">DFI.1.149</strain>
    </source>
</reference>
<organism evidence="22 24">
    <name type="scientific">Odoribacter splanchnicus</name>
    <dbReference type="NCBI Taxonomy" id="28118"/>
    <lineage>
        <taxon>Bacteria</taxon>
        <taxon>Pseudomonadati</taxon>
        <taxon>Bacteroidota</taxon>
        <taxon>Bacteroidia</taxon>
        <taxon>Bacteroidales</taxon>
        <taxon>Odoribacteraceae</taxon>
        <taxon>Odoribacter</taxon>
    </lineage>
</organism>
<sequence>MNKQGNTYTFLYSVVLVVVVAALLSIVSLSLQPRQNENRQNEKRQNILSAIHISSTAANSAELFDKYIKEQFIINSKGDRIEGKAFDVNIEKQYNLPVEKRELPVFVANVDGATKYILPIYGAGLWGPIWGYISLDDNKDTVYGTFFDHQGETPGLGAEITTPEFNKEFRNKQIFSGNQLVGILVVKGGNASGANEVDAISGGTITSKGVETMIKNYLTYYEPFLKQK</sequence>
<dbReference type="PIRSF" id="PIRSF009437">
    <property type="entry name" value="NQR-1_subunit_C"/>
    <property type="match status" value="1"/>
</dbReference>
<comment type="similarity">
    <text evidence="16 17">Belongs to the NqrC family.</text>
</comment>
<dbReference type="EMBL" id="QRYW01000011">
    <property type="protein sequence ID" value="RGV28033.1"/>
    <property type="molecule type" value="Genomic_DNA"/>
</dbReference>
<name>A0A3D4ZAR4_9BACT</name>
<comment type="caution">
    <text evidence="22">The sequence shown here is derived from an EMBL/GenBank/DDBJ whole genome shotgun (WGS) entry which is preliminary data.</text>
</comment>
<keyword evidence="5 16" id="KW-0285">Flavoprotein</keyword>
<feature type="modified residue" description="FMN phosphoryl threonine" evidence="16">
    <location>
        <position position="204"/>
    </location>
</feature>
<evidence type="ECO:0000259" key="18">
    <source>
        <dbReference type="SMART" id="SM00900"/>
    </source>
</evidence>
<evidence type="ECO:0000256" key="2">
    <source>
        <dbReference type="ARBA" id="ARBA00022475"/>
    </source>
</evidence>
<keyword evidence="12 16" id="KW-0406">Ion transport</keyword>
<comment type="catalytic activity">
    <reaction evidence="16 17">
        <text>a ubiquinone + n Na(+)(in) + NADH + H(+) = a ubiquinol + n Na(+)(out) + NAD(+)</text>
        <dbReference type="Rhea" id="RHEA:47748"/>
        <dbReference type="Rhea" id="RHEA-COMP:9565"/>
        <dbReference type="Rhea" id="RHEA-COMP:9566"/>
        <dbReference type="ChEBI" id="CHEBI:15378"/>
        <dbReference type="ChEBI" id="CHEBI:16389"/>
        <dbReference type="ChEBI" id="CHEBI:17976"/>
        <dbReference type="ChEBI" id="CHEBI:29101"/>
        <dbReference type="ChEBI" id="CHEBI:57540"/>
        <dbReference type="ChEBI" id="CHEBI:57945"/>
        <dbReference type="EC" id="7.2.1.1"/>
    </reaction>
</comment>
<evidence type="ECO:0000313" key="19">
    <source>
        <dbReference type="EMBL" id="MCG4962175.1"/>
    </source>
</evidence>
<keyword evidence="10 16" id="KW-0520">NAD</keyword>
<comment type="function">
    <text evidence="16">NQR complex catalyzes the reduction of ubiquinone-1 to ubiquinol by two successive reactions, coupled with the transport of Na(+) ions from the cytoplasm to the periplasm. NqrA to NqrE are probably involved in the second step, the conversion of ubisemiquinone to ubiquinol.</text>
</comment>
<dbReference type="PANTHER" id="PTHR37838">
    <property type="entry name" value="NA(+)-TRANSLOCATING NADH-QUINONE REDUCTASE SUBUNIT C"/>
    <property type="match status" value="1"/>
</dbReference>
<evidence type="ECO:0000256" key="4">
    <source>
        <dbReference type="ARBA" id="ARBA00022553"/>
    </source>
</evidence>
<keyword evidence="22" id="KW-0560">Oxidoreductase</keyword>
<dbReference type="Pfam" id="PF04205">
    <property type="entry name" value="FMN_bind"/>
    <property type="match status" value="1"/>
</dbReference>
<evidence type="ECO:0000256" key="3">
    <source>
        <dbReference type="ARBA" id="ARBA00022519"/>
    </source>
</evidence>
<dbReference type="InterPro" id="IPR007329">
    <property type="entry name" value="FMN-bd"/>
</dbReference>
<comment type="caution">
    <text evidence="16">Lacks conserved residue(s) required for the propagation of feature annotation.</text>
</comment>
<protein>
    <recommendedName>
        <fullName evidence="16 17">Na(+)-translocating NADH-quinone reductase subunit C</fullName>
        <shortName evidence="16 17">Na(+)-NQR subunit C</shortName>
        <shortName evidence="16 17">Na(+)-translocating NQR subunit C</shortName>
        <ecNumber evidence="16 17">7.2.1.1</ecNumber>
    </recommendedName>
    <alternativeName>
        <fullName evidence="16 17">NQR complex subunit C</fullName>
    </alternativeName>
    <alternativeName>
        <fullName evidence="16 17">NQR-1 subunit C</fullName>
    </alternativeName>
</protein>
<dbReference type="GO" id="GO:0006814">
    <property type="term" value="P:sodium ion transport"/>
    <property type="evidence" value="ECO:0007669"/>
    <property type="project" value="UniProtKB-UniRule"/>
</dbReference>
<keyword evidence="6 16" id="KW-0288">FMN</keyword>
<keyword evidence="9 16" id="KW-1133">Transmembrane helix</keyword>
<dbReference type="Proteomes" id="UP000284434">
    <property type="component" value="Unassembled WGS sequence"/>
</dbReference>
<comment type="subunit">
    <text evidence="16 17">Composed of six subunits; NqrA, NqrB, NqrC, NqrD, NqrE and NqrF.</text>
</comment>
<evidence type="ECO:0000313" key="20">
    <source>
        <dbReference type="EMBL" id="MDB9223683.1"/>
    </source>
</evidence>
<evidence type="ECO:0000313" key="24">
    <source>
        <dbReference type="Proteomes" id="UP000284434"/>
    </source>
</evidence>
<keyword evidence="8 16" id="KW-1278">Translocase</keyword>
<evidence type="ECO:0000256" key="1">
    <source>
        <dbReference type="ARBA" id="ARBA00022448"/>
    </source>
</evidence>
<comment type="subcellular location">
    <subcellularLocation>
        <location evidence="16">Cell membrane</location>
        <topology evidence="16">Single-pass membrane protein</topology>
    </subcellularLocation>
</comment>